<feature type="transmembrane region" description="Helical" evidence="2">
    <location>
        <begin position="18"/>
        <end position="36"/>
    </location>
</feature>
<keyword evidence="2" id="KW-1133">Transmembrane helix</keyword>
<keyword evidence="2" id="KW-0812">Transmembrane</keyword>
<name>A0A0R3TBU2_RODNA</name>
<keyword evidence="2" id="KW-0472">Membrane</keyword>
<dbReference type="WBParaSite" id="HNAJ_0000453101-mRNA-1">
    <property type="protein sequence ID" value="HNAJ_0000453101-mRNA-1"/>
    <property type="gene ID" value="HNAJ_0000453101"/>
</dbReference>
<organism evidence="3">
    <name type="scientific">Rodentolepis nana</name>
    <name type="common">Dwarf tapeworm</name>
    <name type="synonym">Hymenolepis nana</name>
    <dbReference type="NCBI Taxonomy" id="102285"/>
    <lineage>
        <taxon>Eukaryota</taxon>
        <taxon>Metazoa</taxon>
        <taxon>Spiralia</taxon>
        <taxon>Lophotrochozoa</taxon>
        <taxon>Platyhelminthes</taxon>
        <taxon>Cestoda</taxon>
        <taxon>Eucestoda</taxon>
        <taxon>Cyclophyllidea</taxon>
        <taxon>Hymenolepididae</taxon>
        <taxon>Rodentolepis</taxon>
    </lineage>
</organism>
<evidence type="ECO:0000313" key="3">
    <source>
        <dbReference type="WBParaSite" id="HNAJ_0000453101-mRNA-1"/>
    </source>
</evidence>
<protein>
    <submittedName>
        <fullName evidence="3">Secreted protein</fullName>
    </submittedName>
</protein>
<evidence type="ECO:0000256" key="2">
    <source>
        <dbReference type="SAM" id="Phobius"/>
    </source>
</evidence>
<evidence type="ECO:0000256" key="1">
    <source>
        <dbReference type="SAM" id="MobiDB-lite"/>
    </source>
</evidence>
<feature type="transmembrane region" description="Helical" evidence="2">
    <location>
        <begin position="63"/>
        <end position="81"/>
    </location>
</feature>
<proteinExistence type="predicted"/>
<reference evidence="3" key="1">
    <citation type="submission" date="2017-02" db="UniProtKB">
        <authorList>
            <consortium name="WormBaseParasite"/>
        </authorList>
    </citation>
    <scope>IDENTIFICATION</scope>
</reference>
<feature type="region of interest" description="Disordered" evidence="1">
    <location>
        <begin position="38"/>
        <end position="57"/>
    </location>
</feature>
<sequence>LALALGNRNNSRMYRAPFLLLLAIVCLGAIVNGMAMPRNDTSGSNSTTGNDTMSSVPTTTSSGSLAFFSSLLLLPSILLSLHL</sequence>
<accession>A0A0R3TBU2</accession>
<dbReference type="AlphaFoldDB" id="A0A0R3TBU2"/>
<feature type="compositionally biased region" description="Low complexity" evidence="1">
    <location>
        <begin position="39"/>
        <end position="57"/>
    </location>
</feature>